<dbReference type="InterPro" id="IPR013320">
    <property type="entry name" value="ConA-like_dom_sf"/>
</dbReference>
<dbReference type="InterPro" id="IPR027370">
    <property type="entry name" value="Znf-RING_euk"/>
</dbReference>
<dbReference type="SUPFAM" id="SSF57850">
    <property type="entry name" value="RING/U-box"/>
    <property type="match status" value="2"/>
</dbReference>
<dbReference type="InterPro" id="IPR051051">
    <property type="entry name" value="E3_ubiq-ligase_TRIM/RNF"/>
</dbReference>
<dbReference type="InterPro" id="IPR043136">
    <property type="entry name" value="B30.2/SPRY_sf"/>
</dbReference>
<evidence type="ECO:0000256" key="7">
    <source>
        <dbReference type="SAM" id="Coils"/>
    </source>
</evidence>
<evidence type="ECO:0000313" key="11">
    <source>
        <dbReference type="Proteomes" id="UP001469553"/>
    </source>
</evidence>
<dbReference type="Pfam" id="PF13445">
    <property type="entry name" value="zf-RING_UBOX"/>
    <property type="match status" value="1"/>
</dbReference>
<reference evidence="10 11" key="1">
    <citation type="submission" date="2021-06" db="EMBL/GenBank/DDBJ databases">
        <authorList>
            <person name="Palmer J.M."/>
        </authorList>
    </citation>
    <scope>NUCLEOTIDE SEQUENCE [LARGE SCALE GENOMIC DNA]</scope>
    <source>
        <strain evidence="10 11">AS_MEX2019</strain>
        <tissue evidence="10">Muscle</tissue>
    </source>
</reference>
<feature type="domain" description="RING-type" evidence="8">
    <location>
        <begin position="29"/>
        <end position="70"/>
    </location>
</feature>
<dbReference type="EMBL" id="JAHRIP010010216">
    <property type="protein sequence ID" value="MEQ2283567.1"/>
    <property type="molecule type" value="Genomic_DNA"/>
</dbReference>
<dbReference type="InterPro" id="IPR058030">
    <property type="entry name" value="TRIM8/14/16/25/29/45/65_CC"/>
</dbReference>
<dbReference type="Pfam" id="PF13765">
    <property type="entry name" value="PRY"/>
    <property type="match status" value="1"/>
</dbReference>
<keyword evidence="5" id="KW-0391">Immunity</keyword>
<dbReference type="Pfam" id="PF25600">
    <property type="entry name" value="TRIM_CC"/>
    <property type="match status" value="1"/>
</dbReference>
<protein>
    <submittedName>
        <fullName evidence="10">Uncharacterized protein</fullName>
    </submittedName>
</protein>
<comment type="caution">
    <text evidence="10">The sequence shown here is derived from an EMBL/GenBank/DDBJ whole genome shotgun (WGS) entry which is preliminary data.</text>
</comment>
<dbReference type="InterPro" id="IPR001870">
    <property type="entry name" value="B30.2/SPRY"/>
</dbReference>
<dbReference type="Pfam" id="PF00622">
    <property type="entry name" value="SPRY"/>
    <property type="match status" value="1"/>
</dbReference>
<dbReference type="SUPFAM" id="SSF57845">
    <property type="entry name" value="B-box zinc-binding domain"/>
    <property type="match status" value="2"/>
</dbReference>
<evidence type="ECO:0000256" key="2">
    <source>
        <dbReference type="ARBA" id="ARBA00022723"/>
    </source>
</evidence>
<dbReference type="SMART" id="SM00449">
    <property type="entry name" value="SPRY"/>
    <property type="match status" value="1"/>
</dbReference>
<evidence type="ECO:0000256" key="1">
    <source>
        <dbReference type="ARBA" id="ARBA00022588"/>
    </source>
</evidence>
<evidence type="ECO:0000259" key="9">
    <source>
        <dbReference type="PROSITE" id="PS50188"/>
    </source>
</evidence>
<dbReference type="InterPro" id="IPR006574">
    <property type="entry name" value="PRY"/>
</dbReference>
<keyword evidence="3 6" id="KW-0863">Zinc-finger</keyword>
<dbReference type="Gene3D" id="3.30.40.10">
    <property type="entry name" value="Zinc/RING finger domain, C3HC4 (zinc finger)"/>
    <property type="match status" value="2"/>
</dbReference>
<keyword evidence="2" id="KW-0479">Metal-binding</keyword>
<feature type="domain" description="B30.2/SPRY" evidence="9">
    <location>
        <begin position="258"/>
        <end position="456"/>
    </location>
</feature>
<dbReference type="PROSITE" id="PS50089">
    <property type="entry name" value="ZF_RING_2"/>
    <property type="match status" value="2"/>
</dbReference>
<dbReference type="InterPro" id="IPR003879">
    <property type="entry name" value="Butyrophylin_SPRY"/>
</dbReference>
<gene>
    <name evidence="10" type="ORF">AMECASPLE_012751</name>
</gene>
<dbReference type="InterPro" id="IPR013083">
    <property type="entry name" value="Znf_RING/FYVE/PHD"/>
</dbReference>
<feature type="coiled-coil region" evidence="7">
    <location>
        <begin position="725"/>
        <end position="763"/>
    </location>
</feature>
<evidence type="ECO:0000256" key="5">
    <source>
        <dbReference type="ARBA" id="ARBA00022859"/>
    </source>
</evidence>
<dbReference type="PRINTS" id="PR01407">
    <property type="entry name" value="BUTYPHLNCDUF"/>
</dbReference>
<feature type="coiled-coil region" evidence="7">
    <location>
        <begin position="174"/>
        <end position="205"/>
    </location>
</feature>
<dbReference type="Gene3D" id="2.60.120.920">
    <property type="match status" value="1"/>
</dbReference>
<keyword evidence="11" id="KW-1185">Reference proteome</keyword>
<dbReference type="CDD" id="cd13733">
    <property type="entry name" value="SPRY_PRY_C-I_1"/>
    <property type="match status" value="1"/>
</dbReference>
<name>A0ABV0XQ80_9TELE</name>
<dbReference type="SMART" id="SM00589">
    <property type="entry name" value="PRY"/>
    <property type="match status" value="1"/>
</dbReference>
<dbReference type="PANTHER" id="PTHR25465:SF49">
    <property type="entry name" value="BLOODTHIRSTY-RELATED GENE FAMILY, MEMBER 1-RELATED"/>
    <property type="match status" value="1"/>
</dbReference>
<dbReference type="Gene3D" id="4.10.830.40">
    <property type="match status" value="1"/>
</dbReference>
<dbReference type="SMART" id="SM00184">
    <property type="entry name" value="RING"/>
    <property type="match status" value="2"/>
</dbReference>
<dbReference type="PROSITE" id="PS00518">
    <property type="entry name" value="ZF_RING_1"/>
    <property type="match status" value="1"/>
</dbReference>
<keyword evidence="7" id="KW-0175">Coiled coil</keyword>
<dbReference type="InterPro" id="IPR001841">
    <property type="entry name" value="Znf_RING"/>
</dbReference>
<evidence type="ECO:0000259" key="8">
    <source>
        <dbReference type="PROSITE" id="PS50089"/>
    </source>
</evidence>
<dbReference type="PANTHER" id="PTHR25465">
    <property type="entry name" value="B-BOX DOMAIN CONTAINING"/>
    <property type="match status" value="1"/>
</dbReference>
<dbReference type="InterPro" id="IPR003877">
    <property type="entry name" value="SPRY_dom"/>
</dbReference>
<evidence type="ECO:0000256" key="4">
    <source>
        <dbReference type="ARBA" id="ARBA00022833"/>
    </source>
</evidence>
<organism evidence="10 11">
    <name type="scientific">Ameca splendens</name>
    <dbReference type="NCBI Taxonomy" id="208324"/>
    <lineage>
        <taxon>Eukaryota</taxon>
        <taxon>Metazoa</taxon>
        <taxon>Chordata</taxon>
        <taxon>Craniata</taxon>
        <taxon>Vertebrata</taxon>
        <taxon>Euteleostomi</taxon>
        <taxon>Actinopterygii</taxon>
        <taxon>Neopterygii</taxon>
        <taxon>Teleostei</taxon>
        <taxon>Neoteleostei</taxon>
        <taxon>Acanthomorphata</taxon>
        <taxon>Ovalentaria</taxon>
        <taxon>Atherinomorphae</taxon>
        <taxon>Cyprinodontiformes</taxon>
        <taxon>Goodeidae</taxon>
        <taxon>Ameca</taxon>
    </lineage>
</organism>
<dbReference type="CDD" id="cd19769">
    <property type="entry name" value="Bbox2_TRIM16-like"/>
    <property type="match status" value="1"/>
</dbReference>
<evidence type="ECO:0000256" key="3">
    <source>
        <dbReference type="ARBA" id="ARBA00022771"/>
    </source>
</evidence>
<feature type="coiled-coil region" evidence="7">
    <location>
        <begin position="657"/>
        <end position="684"/>
    </location>
</feature>
<evidence type="ECO:0000256" key="6">
    <source>
        <dbReference type="PROSITE-ProRule" id="PRU00175"/>
    </source>
</evidence>
<feature type="domain" description="RING-type" evidence="8">
    <location>
        <begin position="494"/>
        <end position="535"/>
    </location>
</feature>
<dbReference type="SUPFAM" id="SSF49899">
    <property type="entry name" value="Concanavalin A-like lectins/glucanases"/>
    <property type="match status" value="1"/>
</dbReference>
<dbReference type="Proteomes" id="UP001469553">
    <property type="component" value="Unassembled WGS sequence"/>
</dbReference>
<keyword evidence="4" id="KW-0862">Zinc</keyword>
<proteinExistence type="predicted"/>
<evidence type="ECO:0000313" key="10">
    <source>
        <dbReference type="EMBL" id="MEQ2283567.1"/>
    </source>
</evidence>
<dbReference type="Gene3D" id="3.30.160.60">
    <property type="entry name" value="Classic Zinc Finger"/>
    <property type="match status" value="2"/>
</dbReference>
<dbReference type="InterPro" id="IPR017907">
    <property type="entry name" value="Znf_RING_CS"/>
</dbReference>
<keyword evidence="1" id="KW-0399">Innate immunity</keyword>
<sequence length="780" mass="88553">METAQQPEDVTSIDKSADEDCSLEKYFNCSICMQTSTNCLTTSCGQSFCKRCLELSISSNVAEATCPLCTTQLRKAPEVNDVCTGAAGEVPCDHCMEPKKKAKKSCLVCLASYCSSHLKNHYSTERLKGHKLVEPVQNLDARACLTHGYPLELYSRNLQMCICARCLDGRQEGVVSAEEEWQKKKDEIENTKAELQHRIKTRQTKTDEINEALKNCKRYPLHSVQHDMKDWTDVELDTSLSFGSMRETTTTIIENIEQELEKLATIELMRFPHFTVDVTLDPDTAHQRLVFSDDCSKMKDRGENLEVPDSLKRFDVLGSVLGLNSLTTGKSYWEVEVSNKTGWDLGVARGSANRRGRLTLNPDNGYWVLVHFEACDVPKPHAAYAAMTAPPLCLSLKDKPQKVGVFVDYEEGLVSFYDVKTRSHIYSFSKCSFKDKLYPYFSLHMKYEINSEPLVGVEREGHKHLRHGKQLQSEDMAAISIPPSDSSLEKNLTCSICMDVFTDPVTTPCGHSFCRRCLELSISAYQVNEMCPLCKKHLSKAPDVNIVLRDIAQHMKNTINNRTSRGTGEIVCDVCMEPKQKAKKSCLVCLASYCSDHLENHSVERLKGHKLVEPVENLDTRACLIHGRPLELYSKKQQKCICVRCIKGGEEEVVSTEEEWDNKKAQLENTKTELEERITIRKTKMDEINKALKDCKDLIDNEWWEIESVFTAVIAIVETAQRKALKPLENQRHMIDKEAKNLKDELDAEINKIKKTVSELDDISSLEDHILFLQVRRKSF</sequence>
<accession>A0ABV0XQ80</accession>
<dbReference type="PROSITE" id="PS50188">
    <property type="entry name" value="B302_SPRY"/>
    <property type="match status" value="1"/>
</dbReference>